<feature type="compositionally biased region" description="Low complexity" evidence="1">
    <location>
        <begin position="263"/>
        <end position="274"/>
    </location>
</feature>
<evidence type="ECO:0000313" key="2">
    <source>
        <dbReference type="EMBL" id="HIU61575.1"/>
    </source>
</evidence>
<feature type="compositionally biased region" description="Basic and acidic residues" evidence="1">
    <location>
        <begin position="279"/>
        <end position="291"/>
    </location>
</feature>
<feature type="region of interest" description="Disordered" evidence="1">
    <location>
        <begin position="263"/>
        <end position="291"/>
    </location>
</feature>
<protein>
    <recommendedName>
        <fullName evidence="4">P-II family nitrogen regulator</fullName>
    </recommendedName>
</protein>
<dbReference type="Gene3D" id="3.30.70.120">
    <property type="match status" value="1"/>
</dbReference>
<evidence type="ECO:0000256" key="1">
    <source>
        <dbReference type="SAM" id="MobiDB-lite"/>
    </source>
</evidence>
<dbReference type="AlphaFoldDB" id="A0A9D1MJX2"/>
<dbReference type="EMBL" id="DVNE01000026">
    <property type="protein sequence ID" value="HIU61575.1"/>
    <property type="molecule type" value="Genomic_DNA"/>
</dbReference>
<reference evidence="2" key="1">
    <citation type="submission" date="2020-10" db="EMBL/GenBank/DDBJ databases">
        <authorList>
            <person name="Gilroy R."/>
        </authorList>
    </citation>
    <scope>NUCLEOTIDE SEQUENCE</scope>
    <source>
        <strain evidence="2">CHK195-12923</strain>
    </source>
</reference>
<dbReference type="Proteomes" id="UP000824110">
    <property type="component" value="Unassembled WGS sequence"/>
</dbReference>
<sequence length="291" mass="30750">MAKTAFRTRRGTSFQARALRPAQMANRAKLLISIVNRGDDERLTELLNDFSVALTFSCMGMGTARSAVLNYLGIGTSEKAVMLSLIPESDEEDILREIENKMSLYLVGRGISFTVPLSAVSQIVANGITGAANEKYVDGRKIMTDKERAYDLIVVAVAEGYVDEAMEAARKAGAAGGTVIRARSLGNAKAEQFVGISIQEECEMLLILSKREGKAAIMQAISQSAGLKTEAGGILFSLPVDKTVGVGAVGAAYALKKAEQTAEPAAETAAAQAPSPEQDAAKPDGESEAEK</sequence>
<reference evidence="2" key="2">
    <citation type="journal article" date="2021" name="PeerJ">
        <title>Extensive microbial diversity within the chicken gut microbiome revealed by metagenomics and culture.</title>
        <authorList>
            <person name="Gilroy R."/>
            <person name="Ravi A."/>
            <person name="Getino M."/>
            <person name="Pursley I."/>
            <person name="Horton D.L."/>
            <person name="Alikhan N.F."/>
            <person name="Baker D."/>
            <person name="Gharbi K."/>
            <person name="Hall N."/>
            <person name="Watson M."/>
            <person name="Adriaenssens E.M."/>
            <person name="Foster-Nyarko E."/>
            <person name="Jarju S."/>
            <person name="Secka A."/>
            <person name="Antonio M."/>
            <person name="Oren A."/>
            <person name="Chaudhuri R.R."/>
            <person name="La Ragione R."/>
            <person name="Hildebrand F."/>
            <person name="Pallen M.J."/>
        </authorList>
    </citation>
    <scope>NUCLEOTIDE SEQUENCE</scope>
    <source>
        <strain evidence="2">CHK195-12923</strain>
    </source>
</reference>
<evidence type="ECO:0008006" key="4">
    <source>
        <dbReference type="Google" id="ProtNLM"/>
    </source>
</evidence>
<accession>A0A9D1MJX2</accession>
<organism evidence="2 3">
    <name type="scientific">Candidatus Coproplasma excrementigallinarum</name>
    <dbReference type="NCBI Taxonomy" id="2840747"/>
    <lineage>
        <taxon>Bacteria</taxon>
        <taxon>Bacillati</taxon>
        <taxon>Bacillota</taxon>
        <taxon>Clostridia</taxon>
        <taxon>Eubacteriales</taxon>
        <taxon>Candidatus Coproplasma</taxon>
    </lineage>
</organism>
<proteinExistence type="predicted"/>
<gene>
    <name evidence="2" type="ORF">IAB69_02890</name>
</gene>
<name>A0A9D1MJX2_9FIRM</name>
<evidence type="ECO:0000313" key="3">
    <source>
        <dbReference type="Proteomes" id="UP000824110"/>
    </source>
</evidence>
<dbReference type="InterPro" id="IPR011322">
    <property type="entry name" value="N-reg_PII-like_a/b"/>
</dbReference>
<comment type="caution">
    <text evidence="2">The sequence shown here is derived from an EMBL/GenBank/DDBJ whole genome shotgun (WGS) entry which is preliminary data.</text>
</comment>
<dbReference type="SUPFAM" id="SSF54913">
    <property type="entry name" value="GlnB-like"/>
    <property type="match status" value="2"/>
</dbReference>
<dbReference type="InterPro" id="IPR015867">
    <property type="entry name" value="N-reg_PII/ATP_PRibTrfase_C"/>
</dbReference>